<evidence type="ECO:0000313" key="3">
    <source>
        <dbReference type="EMBL" id="OAG19982.1"/>
    </source>
</evidence>
<evidence type="ECO:0000313" key="4">
    <source>
        <dbReference type="Proteomes" id="UP000077248"/>
    </source>
</evidence>
<organism evidence="3 4">
    <name type="scientific">Alternaria alternata</name>
    <name type="common">Alternaria rot fungus</name>
    <name type="synonym">Torula alternata</name>
    <dbReference type="NCBI Taxonomy" id="5599"/>
    <lineage>
        <taxon>Eukaryota</taxon>
        <taxon>Fungi</taxon>
        <taxon>Dikarya</taxon>
        <taxon>Ascomycota</taxon>
        <taxon>Pezizomycotina</taxon>
        <taxon>Dothideomycetes</taxon>
        <taxon>Pleosporomycetidae</taxon>
        <taxon>Pleosporales</taxon>
        <taxon>Pleosporineae</taxon>
        <taxon>Pleosporaceae</taxon>
        <taxon>Alternaria</taxon>
        <taxon>Alternaria sect. Alternaria</taxon>
        <taxon>Alternaria alternata complex</taxon>
    </lineage>
</organism>
<feature type="region of interest" description="Disordered" evidence="1">
    <location>
        <begin position="154"/>
        <end position="188"/>
    </location>
</feature>
<keyword evidence="2" id="KW-1133">Transmembrane helix</keyword>
<dbReference type="KEGG" id="aalt:CC77DRAFT_937282"/>
<accession>A0A177DLU0</accession>
<reference evidence="3 4" key="1">
    <citation type="submission" date="2016-05" db="EMBL/GenBank/DDBJ databases">
        <title>Comparative analysis of secretome profiles of manganese(II)-oxidizing ascomycete fungi.</title>
        <authorList>
            <consortium name="DOE Joint Genome Institute"/>
            <person name="Zeiner C.A."/>
            <person name="Purvine S.O."/>
            <person name="Zink E.M."/>
            <person name="Wu S."/>
            <person name="Pasa-Tolic L."/>
            <person name="Chaput D.L."/>
            <person name="Haridas S."/>
            <person name="Grigoriev I.V."/>
            <person name="Santelli C.M."/>
            <person name="Hansel C.M."/>
        </authorList>
    </citation>
    <scope>NUCLEOTIDE SEQUENCE [LARGE SCALE GENOMIC DNA]</scope>
    <source>
        <strain evidence="3 4">SRC1lrK2f</strain>
    </source>
</reference>
<dbReference type="GeneID" id="29120136"/>
<feature type="non-terminal residue" evidence="3">
    <location>
        <position position="1"/>
    </location>
</feature>
<name>A0A177DLU0_ALTAL</name>
<gene>
    <name evidence="3" type="ORF">CC77DRAFT_937282</name>
</gene>
<keyword evidence="2" id="KW-0472">Membrane</keyword>
<dbReference type="EMBL" id="KV441480">
    <property type="protein sequence ID" value="OAG19982.1"/>
    <property type="molecule type" value="Genomic_DNA"/>
</dbReference>
<dbReference type="AlphaFoldDB" id="A0A177DLU0"/>
<feature type="region of interest" description="Disordered" evidence="1">
    <location>
        <begin position="224"/>
        <end position="249"/>
    </location>
</feature>
<feature type="compositionally biased region" description="Polar residues" evidence="1">
    <location>
        <begin position="230"/>
        <end position="249"/>
    </location>
</feature>
<evidence type="ECO:0000256" key="2">
    <source>
        <dbReference type="SAM" id="Phobius"/>
    </source>
</evidence>
<dbReference type="RefSeq" id="XP_018385403.1">
    <property type="nucleotide sequence ID" value="XM_018534542.1"/>
</dbReference>
<keyword evidence="2" id="KW-0812">Transmembrane</keyword>
<feature type="transmembrane region" description="Helical" evidence="2">
    <location>
        <begin position="194"/>
        <end position="215"/>
    </location>
</feature>
<evidence type="ECO:0000256" key="1">
    <source>
        <dbReference type="SAM" id="MobiDB-lite"/>
    </source>
</evidence>
<protein>
    <submittedName>
        <fullName evidence="3">Uncharacterized protein</fullName>
    </submittedName>
</protein>
<dbReference type="OMA" id="CCRNDMT"/>
<feature type="compositionally biased region" description="Polar residues" evidence="1">
    <location>
        <begin position="154"/>
        <end position="177"/>
    </location>
</feature>
<dbReference type="Proteomes" id="UP000077248">
    <property type="component" value="Unassembled WGS sequence"/>
</dbReference>
<keyword evidence="4" id="KW-1185">Reference proteome</keyword>
<proteinExistence type="predicted"/>
<dbReference type="VEuPathDB" id="FungiDB:CC77DRAFT_937282"/>
<sequence length="249" mass="26340">HSVPSSCFPGGRDVNSPGTCLPSYRLVALGEFRTPGWTSGGVRAWGADCCRNDMTPMGVGRGGVCTKVFSTSITAYNPVAVMTSNINFFGESTTYIDSLDRSATDNATILSSGTMTMAAMVVYWQESDLEKFDPEYAATLADHLSIGFTPTATSDITSETATPPNRSQLPSATSNLGETMERSKGSGLSGGAKAGIGVGIGVGALLVALAGFLLYKRRVGRREKKLDRNSAIQNQQPEFVQRASQMQTA</sequence>